<evidence type="ECO:0000256" key="1">
    <source>
        <dbReference type="ARBA" id="ARBA00022679"/>
    </source>
</evidence>
<dbReference type="PROSITE" id="PS50206">
    <property type="entry name" value="RHODANESE_3"/>
    <property type="match status" value="2"/>
</dbReference>
<reference evidence="4" key="1">
    <citation type="submission" date="2021-01" db="EMBL/GenBank/DDBJ databases">
        <authorList>
            <person name="Eckstrom K.M.E."/>
        </authorList>
    </citation>
    <scope>NUCLEOTIDE SEQUENCE</scope>
    <source>
        <strain evidence="4">UVCC 0001</strain>
    </source>
</reference>
<organism evidence="4 5">
    <name type="scientific">Prototheca wickerhamii</name>
    <dbReference type="NCBI Taxonomy" id="3111"/>
    <lineage>
        <taxon>Eukaryota</taxon>
        <taxon>Viridiplantae</taxon>
        <taxon>Chlorophyta</taxon>
        <taxon>core chlorophytes</taxon>
        <taxon>Trebouxiophyceae</taxon>
        <taxon>Chlorellales</taxon>
        <taxon>Chlorellaceae</taxon>
        <taxon>Prototheca</taxon>
    </lineage>
</organism>
<protein>
    <recommendedName>
        <fullName evidence="3">Rhodanese domain-containing protein</fullName>
    </recommendedName>
</protein>
<dbReference type="GO" id="GO:0005739">
    <property type="term" value="C:mitochondrion"/>
    <property type="evidence" value="ECO:0007669"/>
    <property type="project" value="TreeGrafter"/>
</dbReference>
<dbReference type="Proteomes" id="UP001255856">
    <property type="component" value="Unassembled WGS sequence"/>
</dbReference>
<evidence type="ECO:0000313" key="5">
    <source>
        <dbReference type="Proteomes" id="UP001255856"/>
    </source>
</evidence>
<dbReference type="Pfam" id="PF00581">
    <property type="entry name" value="Rhodanese"/>
    <property type="match status" value="2"/>
</dbReference>
<dbReference type="GO" id="GO:0004792">
    <property type="term" value="F:thiosulfate-cyanide sulfurtransferase activity"/>
    <property type="evidence" value="ECO:0007669"/>
    <property type="project" value="TreeGrafter"/>
</dbReference>
<accession>A0AAD9IG20</accession>
<dbReference type="AlphaFoldDB" id="A0AAD9IG20"/>
<keyword evidence="2" id="KW-0677">Repeat</keyword>
<dbReference type="CDD" id="cd01448">
    <property type="entry name" value="TST_Repeat_1"/>
    <property type="match status" value="1"/>
</dbReference>
<gene>
    <name evidence="4" type="ORF">QBZ16_001316</name>
</gene>
<evidence type="ECO:0000259" key="3">
    <source>
        <dbReference type="PROSITE" id="PS50206"/>
    </source>
</evidence>
<comment type="caution">
    <text evidence="4">The sequence shown here is derived from an EMBL/GenBank/DDBJ whole genome shotgun (WGS) entry which is preliminary data.</text>
</comment>
<dbReference type="SUPFAM" id="SSF52821">
    <property type="entry name" value="Rhodanese/Cell cycle control phosphatase"/>
    <property type="match status" value="2"/>
</dbReference>
<dbReference type="PANTHER" id="PTHR11364">
    <property type="entry name" value="THIOSULFATE SULFERTANSFERASE"/>
    <property type="match status" value="1"/>
</dbReference>
<evidence type="ECO:0000313" key="4">
    <source>
        <dbReference type="EMBL" id="KAK2075980.1"/>
    </source>
</evidence>
<dbReference type="EMBL" id="JASFZW010000012">
    <property type="protein sequence ID" value="KAK2075980.1"/>
    <property type="molecule type" value="Genomic_DNA"/>
</dbReference>
<name>A0AAD9IG20_PROWI</name>
<evidence type="ECO:0000256" key="2">
    <source>
        <dbReference type="ARBA" id="ARBA00022737"/>
    </source>
</evidence>
<dbReference type="Gene3D" id="3.40.250.10">
    <property type="entry name" value="Rhodanese-like domain"/>
    <property type="match status" value="2"/>
</dbReference>
<proteinExistence type="predicted"/>
<sequence length="304" mass="32575">MADTQEPFPDVVSVDWLAERIGSVKVLDGSWYLPTAQRDPVAEFLQSRLPTAQFFELDTIADPDTTLPHMLPSEEAFGRAADALGIQATDTIVVYDRLGAFSAPRVWWTWRVFGHQKVAVLDGGLPAWESAGHALETSPISAQEAAAPGLAARQGTGAPSYPAHLRRGQVAHWKEVLEAVEAPGARVVDARAAARWRGEAAEPRPGLAAGHMPGSRNVPWDSVLERGRLRSAEQLRAVFAAAGVTPDEGAGEEPWILSCGTGTTACVLDLAMRRAFPGVNTRVYDGSWSEWGQLPGVPIAKGDA</sequence>
<dbReference type="PANTHER" id="PTHR11364:SF27">
    <property type="entry name" value="SULFURTRANSFERASE"/>
    <property type="match status" value="1"/>
</dbReference>
<keyword evidence="5" id="KW-1185">Reference proteome</keyword>
<dbReference type="CDD" id="cd01449">
    <property type="entry name" value="TST_Repeat_2"/>
    <property type="match status" value="1"/>
</dbReference>
<dbReference type="InterPro" id="IPR036873">
    <property type="entry name" value="Rhodanese-like_dom_sf"/>
</dbReference>
<dbReference type="InterPro" id="IPR001763">
    <property type="entry name" value="Rhodanese-like_dom"/>
</dbReference>
<keyword evidence="1" id="KW-0808">Transferase</keyword>
<feature type="domain" description="Rhodanese" evidence="3">
    <location>
        <begin position="20"/>
        <end position="137"/>
    </location>
</feature>
<dbReference type="SMART" id="SM00450">
    <property type="entry name" value="RHOD"/>
    <property type="match status" value="2"/>
</dbReference>
<feature type="domain" description="Rhodanese" evidence="3">
    <location>
        <begin position="181"/>
        <end position="300"/>
    </location>
</feature>
<dbReference type="InterPro" id="IPR045078">
    <property type="entry name" value="TST/MPST-like"/>
</dbReference>